<evidence type="ECO:0000256" key="1">
    <source>
        <dbReference type="SAM" id="Coils"/>
    </source>
</evidence>
<protein>
    <submittedName>
        <fullName evidence="3">Uncharacterized protein</fullName>
    </submittedName>
</protein>
<evidence type="ECO:0000256" key="2">
    <source>
        <dbReference type="SAM" id="MobiDB-lite"/>
    </source>
</evidence>
<name>A0A8H3X6Q8_GIGMA</name>
<dbReference type="AlphaFoldDB" id="A0A8H3X6Q8"/>
<keyword evidence="1" id="KW-0175">Coiled coil</keyword>
<evidence type="ECO:0000313" key="4">
    <source>
        <dbReference type="Proteomes" id="UP000439903"/>
    </source>
</evidence>
<feature type="region of interest" description="Disordered" evidence="2">
    <location>
        <begin position="446"/>
        <end position="470"/>
    </location>
</feature>
<dbReference type="EMBL" id="WTPW01001863">
    <property type="protein sequence ID" value="KAF0410420.1"/>
    <property type="molecule type" value="Genomic_DNA"/>
</dbReference>
<dbReference type="OrthoDB" id="10369140at2759"/>
<evidence type="ECO:0000313" key="3">
    <source>
        <dbReference type="EMBL" id="KAF0410420.1"/>
    </source>
</evidence>
<feature type="region of interest" description="Disordered" evidence="2">
    <location>
        <begin position="251"/>
        <end position="293"/>
    </location>
</feature>
<organism evidence="3 4">
    <name type="scientific">Gigaspora margarita</name>
    <dbReference type="NCBI Taxonomy" id="4874"/>
    <lineage>
        <taxon>Eukaryota</taxon>
        <taxon>Fungi</taxon>
        <taxon>Fungi incertae sedis</taxon>
        <taxon>Mucoromycota</taxon>
        <taxon>Glomeromycotina</taxon>
        <taxon>Glomeromycetes</taxon>
        <taxon>Diversisporales</taxon>
        <taxon>Gigasporaceae</taxon>
        <taxon>Gigaspora</taxon>
    </lineage>
</organism>
<sequence>MSYNYPIKSNGKEMNRKEKQLFRNSKQFFEKNVTEWTFANFFESTRLRGVKGFSINIIKDVYQGWLFNSLRGKKLSIDEYEQKINEMKKTKLNRSEKIKKECLKILSLKDDDIDLWPWKFGRELSSTSIQNRVKNAISNAEFEEVDCDDPICSSIIDTAYPHPWLKSSFSEIEWSELADVSKCGLNSDNFSQTISKNNMKEINNHFSHLRKTKEYEANNDNNEGTWESHSVTIPFNIAIREINNIRLTAPEKSSLSSKKRKNDEISSTDNDSDSDIDSNNKSDKENRKKRIKRGRGKPDFTLVSREFDDIPRFEYLIGEVAGPPFSATEKKNTTDRRKLYKMMKDSHDMICKHFYKKYGNHKCQELDLWSLETVGFLITGLKMRIFVLDQPGFGIYRIRLVKILDIPVKKNTNVEEYNDYLNRLMYAINESQKLIKNFNDCFKDQESKKNNSNEKFLISSLPPTARTPPR</sequence>
<accession>A0A8H3X6Q8</accession>
<comment type="caution">
    <text evidence="3">The sequence shown here is derived from an EMBL/GenBank/DDBJ whole genome shotgun (WGS) entry which is preliminary data.</text>
</comment>
<keyword evidence="4" id="KW-1185">Reference proteome</keyword>
<reference evidence="3 4" key="1">
    <citation type="journal article" date="2019" name="Environ. Microbiol.">
        <title>At the nexus of three kingdoms: the genome of the mycorrhizal fungus Gigaspora margarita provides insights into plant, endobacterial and fungal interactions.</title>
        <authorList>
            <person name="Venice F."/>
            <person name="Ghignone S."/>
            <person name="Salvioli di Fossalunga A."/>
            <person name="Amselem J."/>
            <person name="Novero M."/>
            <person name="Xianan X."/>
            <person name="Sedzielewska Toro K."/>
            <person name="Morin E."/>
            <person name="Lipzen A."/>
            <person name="Grigoriev I.V."/>
            <person name="Henrissat B."/>
            <person name="Martin F.M."/>
            <person name="Bonfante P."/>
        </authorList>
    </citation>
    <scope>NUCLEOTIDE SEQUENCE [LARGE SCALE GENOMIC DNA]</scope>
    <source>
        <strain evidence="3 4">BEG34</strain>
    </source>
</reference>
<dbReference type="Proteomes" id="UP000439903">
    <property type="component" value="Unassembled WGS sequence"/>
</dbReference>
<gene>
    <name evidence="3" type="ORF">F8M41_008283</name>
</gene>
<proteinExistence type="predicted"/>
<feature type="coiled-coil region" evidence="1">
    <location>
        <begin position="70"/>
        <end position="97"/>
    </location>
</feature>